<dbReference type="InterPro" id="IPR042776">
    <property type="entry name" value="Ribosomal_mL53_fung"/>
</dbReference>
<protein>
    <submittedName>
        <fullName evidence="1">Uncharacterized protein</fullName>
    </submittedName>
</protein>
<proteinExistence type="predicted"/>
<dbReference type="GeneID" id="20714492"/>
<accession>J4DP45</accession>
<dbReference type="AlphaFoldDB" id="J4DP45"/>
<organism evidence="1 2">
    <name type="scientific">Theileria orientalis strain Shintoku</name>
    <dbReference type="NCBI Taxonomy" id="869250"/>
    <lineage>
        <taxon>Eukaryota</taxon>
        <taxon>Sar</taxon>
        <taxon>Alveolata</taxon>
        <taxon>Apicomplexa</taxon>
        <taxon>Aconoidasida</taxon>
        <taxon>Piroplasmida</taxon>
        <taxon>Theileriidae</taxon>
        <taxon>Theileria</taxon>
    </lineage>
</organism>
<reference evidence="1 2" key="1">
    <citation type="journal article" date="2012" name="MBio">
        <title>Comparative genome analysis of three eukaryotic parasites with differing abilities to transform leukocytes reveals key mediators of Theileria-induced leukocyte transformation.</title>
        <authorList>
            <person name="Hayashida K."/>
            <person name="Hara Y."/>
            <person name="Abe T."/>
            <person name="Yamasaki C."/>
            <person name="Toyoda A."/>
            <person name="Kosuge T."/>
            <person name="Suzuki Y."/>
            <person name="Sato Y."/>
            <person name="Kawashima S."/>
            <person name="Katayama T."/>
            <person name="Wakaguri H."/>
            <person name="Inoue N."/>
            <person name="Homma K."/>
            <person name="Tada-Umezaki M."/>
            <person name="Yagi Y."/>
            <person name="Fujii Y."/>
            <person name="Habara T."/>
            <person name="Kanehisa M."/>
            <person name="Watanabe H."/>
            <person name="Ito K."/>
            <person name="Gojobori T."/>
            <person name="Sugawara H."/>
            <person name="Imanishi T."/>
            <person name="Weir W."/>
            <person name="Gardner M."/>
            <person name="Pain A."/>
            <person name="Shiels B."/>
            <person name="Hattori M."/>
            <person name="Nene V."/>
            <person name="Sugimoto C."/>
        </authorList>
    </citation>
    <scope>NUCLEOTIDE SEQUENCE [LARGE SCALE GENOMIC DNA]</scope>
    <source>
        <strain evidence="1 2">Shintoku</strain>
    </source>
</reference>
<keyword evidence="2" id="KW-1185">Reference proteome</keyword>
<dbReference type="OrthoDB" id="363960at2759"/>
<gene>
    <name evidence="1" type="ORF">TOT_020000333</name>
</gene>
<dbReference type="PANTHER" id="PTHR28236:SF1">
    <property type="entry name" value="LARGE RIBOSOMAL SUBUNIT PROTEIN ML53"/>
    <property type="match status" value="1"/>
</dbReference>
<dbReference type="Proteomes" id="UP000003786">
    <property type="component" value="Chromosome 2"/>
</dbReference>
<dbReference type="KEGG" id="tot:TOT_020000333"/>
<name>J4DP45_THEOR</name>
<sequence>MPKYNLFNKLPFLSYIDKIHVRYTPGSPYDDTCRKLLLMLLNPDTLKKFPGLNYTYELLNYHDRPEIHITMKPNVNLRFYADSNTLEDIHRQIDVYQYNAHIRYTQHRSLEGRGDDDS</sequence>
<evidence type="ECO:0000313" key="1">
    <source>
        <dbReference type="EMBL" id="BAM40069.1"/>
    </source>
</evidence>
<dbReference type="VEuPathDB" id="PiroplasmaDB:TOT_020000333"/>
<dbReference type="OMA" id="IDYNEEP"/>
<dbReference type="RefSeq" id="XP_009690370.1">
    <property type="nucleotide sequence ID" value="XM_009692075.1"/>
</dbReference>
<dbReference type="EMBL" id="AP011947">
    <property type="protein sequence ID" value="BAM40069.1"/>
    <property type="molecule type" value="Genomic_DNA"/>
</dbReference>
<dbReference type="eggNOG" id="ENOG502T0WQ">
    <property type="taxonomic scope" value="Eukaryota"/>
</dbReference>
<evidence type="ECO:0000313" key="2">
    <source>
        <dbReference type="Proteomes" id="UP000003786"/>
    </source>
</evidence>
<dbReference type="Gene3D" id="3.40.30.10">
    <property type="entry name" value="Glutaredoxin"/>
    <property type="match status" value="1"/>
</dbReference>
<dbReference type="PANTHER" id="PTHR28236">
    <property type="entry name" value="54S RIBOSOMAL PROTEIN L44, MITOCHONDRIAL"/>
    <property type="match status" value="1"/>
</dbReference>